<dbReference type="AlphaFoldDB" id="A0A5N0E500"/>
<dbReference type="Proteomes" id="UP000323876">
    <property type="component" value="Unassembled WGS sequence"/>
</dbReference>
<feature type="region of interest" description="Disordered" evidence="1">
    <location>
        <begin position="181"/>
        <end position="201"/>
    </location>
</feature>
<sequence>MKRLGPWLTLAAVAVLGIVLLVVNMSKETEPVAAAPDSPGVTTSVVTTSAVPAPTTAAPPLQFPPKADYVGNIPLASGAPITLSVAVAGDRATAYACDGNKVESWLQGSATGGALQLSGKNDAKLEGRYDGKMVGGTLWLGEKKWEFSAAPVQSPAGLYVYNEGGARQSWIVDANGNVTGVQRAQDGSTSPAPGLSPDGTAIVNGKKITANKVSGGDSVG</sequence>
<feature type="compositionally biased region" description="Polar residues" evidence="1">
    <location>
        <begin position="181"/>
        <end position="191"/>
    </location>
</feature>
<evidence type="ECO:0000313" key="3">
    <source>
        <dbReference type="Proteomes" id="UP000323876"/>
    </source>
</evidence>
<dbReference type="EMBL" id="VXLC01000023">
    <property type="protein sequence ID" value="KAA8884063.1"/>
    <property type="molecule type" value="Genomic_DNA"/>
</dbReference>
<evidence type="ECO:0000313" key="2">
    <source>
        <dbReference type="EMBL" id="KAA8884063.1"/>
    </source>
</evidence>
<reference evidence="2 3" key="1">
    <citation type="submission" date="2019-09" db="EMBL/GenBank/DDBJ databases">
        <authorList>
            <person name="Wang X."/>
        </authorList>
    </citation>
    <scope>NUCLEOTIDE SEQUENCE [LARGE SCALE GENOMIC DNA]</scope>
    <source>
        <strain evidence="2 3">CICC 11023</strain>
    </source>
</reference>
<dbReference type="RefSeq" id="WP_150406589.1">
    <property type="nucleotide sequence ID" value="NZ_VXLC01000023.1"/>
</dbReference>
<accession>A0A5N0E500</accession>
<keyword evidence="3" id="KW-1185">Reference proteome</keyword>
<gene>
    <name evidence="2" type="ORF">F3087_36015</name>
</gene>
<dbReference type="OrthoDB" id="4538973at2"/>
<comment type="caution">
    <text evidence="2">The sequence shown here is derived from an EMBL/GenBank/DDBJ whole genome shotgun (WGS) entry which is preliminary data.</text>
</comment>
<organism evidence="2 3">
    <name type="scientific">Nocardia colli</name>
    <dbReference type="NCBI Taxonomy" id="2545717"/>
    <lineage>
        <taxon>Bacteria</taxon>
        <taxon>Bacillati</taxon>
        <taxon>Actinomycetota</taxon>
        <taxon>Actinomycetes</taxon>
        <taxon>Mycobacteriales</taxon>
        <taxon>Nocardiaceae</taxon>
        <taxon>Nocardia</taxon>
    </lineage>
</organism>
<protein>
    <submittedName>
        <fullName evidence="2">Uncharacterized protein</fullName>
    </submittedName>
</protein>
<name>A0A5N0E500_9NOCA</name>
<evidence type="ECO:0000256" key="1">
    <source>
        <dbReference type="SAM" id="MobiDB-lite"/>
    </source>
</evidence>
<proteinExistence type="predicted"/>